<dbReference type="OrthoDB" id="9908798at2759"/>
<dbReference type="EMBL" id="AVOT02042560">
    <property type="protein sequence ID" value="MBW0537980.1"/>
    <property type="molecule type" value="Genomic_DNA"/>
</dbReference>
<organism evidence="1 2">
    <name type="scientific">Austropuccinia psidii MF-1</name>
    <dbReference type="NCBI Taxonomy" id="1389203"/>
    <lineage>
        <taxon>Eukaryota</taxon>
        <taxon>Fungi</taxon>
        <taxon>Dikarya</taxon>
        <taxon>Basidiomycota</taxon>
        <taxon>Pucciniomycotina</taxon>
        <taxon>Pucciniomycetes</taxon>
        <taxon>Pucciniales</taxon>
        <taxon>Sphaerophragmiaceae</taxon>
        <taxon>Austropuccinia</taxon>
    </lineage>
</organism>
<keyword evidence="2" id="KW-1185">Reference proteome</keyword>
<name>A0A9Q3FIE1_9BASI</name>
<sequence length="105" mass="12113">MEQMTQFMGKLTKAVSPIDKFQAHECKTPSVIATDSFDGTQANELRGSIKFCQLILHNDPENFFSDRKKVLYLTSFLTGRAGKWMEPCISNISNGYYYYLLNNWK</sequence>
<proteinExistence type="predicted"/>
<accession>A0A9Q3FIE1</accession>
<dbReference type="AlphaFoldDB" id="A0A9Q3FIE1"/>
<evidence type="ECO:0000313" key="1">
    <source>
        <dbReference type="EMBL" id="MBW0537980.1"/>
    </source>
</evidence>
<comment type="caution">
    <text evidence="1">The sequence shown here is derived from an EMBL/GenBank/DDBJ whole genome shotgun (WGS) entry which is preliminary data.</text>
</comment>
<protein>
    <recommendedName>
        <fullName evidence="3">DUF4939 domain-containing protein</fullName>
    </recommendedName>
</protein>
<evidence type="ECO:0000313" key="2">
    <source>
        <dbReference type="Proteomes" id="UP000765509"/>
    </source>
</evidence>
<evidence type="ECO:0008006" key="3">
    <source>
        <dbReference type="Google" id="ProtNLM"/>
    </source>
</evidence>
<dbReference type="Proteomes" id="UP000765509">
    <property type="component" value="Unassembled WGS sequence"/>
</dbReference>
<reference evidence="1" key="1">
    <citation type="submission" date="2021-03" db="EMBL/GenBank/DDBJ databases">
        <title>Draft genome sequence of rust myrtle Austropuccinia psidii MF-1, a brazilian biotype.</title>
        <authorList>
            <person name="Quecine M.C."/>
            <person name="Pachon D.M.R."/>
            <person name="Bonatelli M.L."/>
            <person name="Correr F.H."/>
            <person name="Franceschini L.M."/>
            <person name="Leite T.F."/>
            <person name="Margarido G.R.A."/>
            <person name="Almeida C.A."/>
            <person name="Ferrarezi J.A."/>
            <person name="Labate C.A."/>
        </authorList>
    </citation>
    <scope>NUCLEOTIDE SEQUENCE</scope>
    <source>
        <strain evidence="1">MF-1</strain>
    </source>
</reference>
<gene>
    <name evidence="1" type="ORF">O181_077695</name>
</gene>